<name>A0A1Y2E9K6_9PEZI</name>
<comment type="caution">
    <text evidence="1">The sequence shown here is derived from an EMBL/GenBank/DDBJ whole genome shotgun (WGS) entry which is preliminary data.</text>
</comment>
<organism evidence="1 2">
    <name type="scientific">Pseudomassariella vexata</name>
    <dbReference type="NCBI Taxonomy" id="1141098"/>
    <lineage>
        <taxon>Eukaryota</taxon>
        <taxon>Fungi</taxon>
        <taxon>Dikarya</taxon>
        <taxon>Ascomycota</taxon>
        <taxon>Pezizomycotina</taxon>
        <taxon>Sordariomycetes</taxon>
        <taxon>Xylariomycetidae</taxon>
        <taxon>Amphisphaeriales</taxon>
        <taxon>Pseudomassariaceae</taxon>
        <taxon>Pseudomassariella</taxon>
    </lineage>
</organism>
<dbReference type="Proteomes" id="UP000193689">
    <property type="component" value="Unassembled WGS sequence"/>
</dbReference>
<dbReference type="AlphaFoldDB" id="A0A1Y2E9K6"/>
<evidence type="ECO:0000313" key="1">
    <source>
        <dbReference type="EMBL" id="ORY67545.1"/>
    </source>
</evidence>
<dbReference type="InParanoid" id="A0A1Y2E9K6"/>
<sequence length="192" mass="21697">MLTCVFVVPPASPGKCGKNNIGTYDKEVDHAVIEADLAIFKAAKWKLERQLIPAGYTVHETVRRDVQVPVHDPADSVHFESGLRIFEKIMCFYVLTHLSWCANFAMGWQTGTTVETTPTGWAIPHPQGEEVEDMYCDSMLPGNVTHPHPGHPHMWDALKIILYNVNVHRAGHFHAPTRPANLMFDFLNNQLW</sequence>
<keyword evidence="2" id="KW-1185">Reference proteome</keyword>
<dbReference type="RefSeq" id="XP_040718169.1">
    <property type="nucleotide sequence ID" value="XM_040863587.1"/>
</dbReference>
<proteinExistence type="predicted"/>
<gene>
    <name evidence="1" type="ORF">BCR38DRAFT_483158</name>
</gene>
<accession>A0A1Y2E9K6</accession>
<dbReference type="GeneID" id="63779799"/>
<evidence type="ECO:0000313" key="2">
    <source>
        <dbReference type="Proteomes" id="UP000193689"/>
    </source>
</evidence>
<protein>
    <submittedName>
        <fullName evidence="1">Uncharacterized protein</fullName>
    </submittedName>
</protein>
<dbReference type="EMBL" id="MCFJ01000004">
    <property type="protein sequence ID" value="ORY67545.1"/>
    <property type="molecule type" value="Genomic_DNA"/>
</dbReference>
<reference evidence="1 2" key="1">
    <citation type="submission" date="2016-07" db="EMBL/GenBank/DDBJ databases">
        <title>Pervasive Adenine N6-methylation of Active Genes in Fungi.</title>
        <authorList>
            <consortium name="DOE Joint Genome Institute"/>
            <person name="Mondo S.J."/>
            <person name="Dannebaum R.O."/>
            <person name="Kuo R.C."/>
            <person name="Labutti K."/>
            <person name="Haridas S."/>
            <person name="Kuo A."/>
            <person name="Salamov A."/>
            <person name="Ahrendt S.R."/>
            <person name="Lipzen A."/>
            <person name="Sullivan W."/>
            <person name="Andreopoulos W.B."/>
            <person name="Clum A."/>
            <person name="Lindquist E."/>
            <person name="Daum C."/>
            <person name="Ramamoorthy G.K."/>
            <person name="Gryganskyi A."/>
            <person name="Culley D."/>
            <person name="Magnuson J.K."/>
            <person name="James T.Y."/>
            <person name="O'Malley M.A."/>
            <person name="Stajich J.E."/>
            <person name="Spatafora J.W."/>
            <person name="Visel A."/>
            <person name="Grigoriev I.V."/>
        </authorList>
    </citation>
    <scope>NUCLEOTIDE SEQUENCE [LARGE SCALE GENOMIC DNA]</scope>
    <source>
        <strain evidence="1 2">CBS 129021</strain>
    </source>
</reference>